<reference evidence="1 2" key="1">
    <citation type="submission" date="2018-06" db="EMBL/GenBank/DDBJ databases">
        <authorList>
            <consortium name="Pathogen Informatics"/>
            <person name="Doyle S."/>
        </authorList>
    </citation>
    <scope>NUCLEOTIDE SEQUENCE [LARGE SCALE GENOMIC DNA]</scope>
    <source>
        <strain evidence="1 2">NCTC13316</strain>
    </source>
</reference>
<name>A0A378JIY1_9GAMM</name>
<gene>
    <name evidence="1" type="ORF">NCTC13316_01206</name>
</gene>
<proteinExistence type="predicted"/>
<dbReference type="EMBL" id="UGOD01000001">
    <property type="protein sequence ID" value="STX51114.1"/>
    <property type="molecule type" value="Genomic_DNA"/>
</dbReference>
<dbReference type="RefSeq" id="WP_115330770.1">
    <property type="nucleotide sequence ID" value="NZ_CAAAHP010000001.1"/>
</dbReference>
<organism evidence="1 2">
    <name type="scientific">Legionella busanensis</name>
    <dbReference type="NCBI Taxonomy" id="190655"/>
    <lineage>
        <taxon>Bacteria</taxon>
        <taxon>Pseudomonadati</taxon>
        <taxon>Pseudomonadota</taxon>
        <taxon>Gammaproteobacteria</taxon>
        <taxon>Legionellales</taxon>
        <taxon>Legionellaceae</taxon>
        <taxon>Legionella</taxon>
    </lineage>
</organism>
<sequence>MPDKKHLEGSDLVVIPLKKEAQELLKLLEERKISKISSIVRQVANKEDLEEIKKLGDEMNLDIPKELSITTEDNYEDYKQFLSTLS</sequence>
<evidence type="ECO:0000313" key="1">
    <source>
        <dbReference type="EMBL" id="STX51114.1"/>
    </source>
</evidence>
<keyword evidence="2" id="KW-1185">Reference proteome</keyword>
<dbReference type="AlphaFoldDB" id="A0A378JIY1"/>
<protein>
    <submittedName>
        <fullName evidence="1">Uncharacterized protein</fullName>
    </submittedName>
</protein>
<accession>A0A378JIY1</accession>
<dbReference type="Proteomes" id="UP000254794">
    <property type="component" value="Unassembled WGS sequence"/>
</dbReference>
<evidence type="ECO:0000313" key="2">
    <source>
        <dbReference type="Proteomes" id="UP000254794"/>
    </source>
</evidence>